<evidence type="ECO:0000256" key="2">
    <source>
        <dbReference type="ARBA" id="ARBA00022741"/>
    </source>
</evidence>
<evidence type="ECO:0000313" key="5">
    <source>
        <dbReference type="EMBL" id="MDA0159240.1"/>
    </source>
</evidence>
<reference evidence="5" key="1">
    <citation type="submission" date="2022-10" db="EMBL/GenBank/DDBJ databases">
        <title>The WGS of Solirubrobacter ginsenosidimutans DSM 21036.</title>
        <authorList>
            <person name="Jiang Z."/>
        </authorList>
    </citation>
    <scope>NUCLEOTIDE SEQUENCE</scope>
    <source>
        <strain evidence="5">DSM 21036</strain>
    </source>
</reference>
<dbReference type="SUPFAM" id="SSF52540">
    <property type="entry name" value="P-loop containing nucleoside triphosphate hydrolases"/>
    <property type="match status" value="1"/>
</dbReference>
<keyword evidence="6" id="KW-1185">Reference proteome</keyword>
<gene>
    <name evidence="5" type="ORF">OM076_03095</name>
</gene>
<dbReference type="EMBL" id="JAPDOD010000002">
    <property type="protein sequence ID" value="MDA0159240.1"/>
    <property type="molecule type" value="Genomic_DNA"/>
</dbReference>
<keyword evidence="3 5" id="KW-0067">ATP-binding</keyword>
<dbReference type="Gene3D" id="3.40.50.300">
    <property type="entry name" value="P-loop containing nucleotide triphosphate hydrolases"/>
    <property type="match status" value="1"/>
</dbReference>
<dbReference type="GO" id="GO:0016887">
    <property type="term" value="F:ATP hydrolysis activity"/>
    <property type="evidence" value="ECO:0007669"/>
    <property type="project" value="InterPro"/>
</dbReference>
<name>A0A9X3RY36_9ACTN</name>
<dbReference type="Pfam" id="PF00005">
    <property type="entry name" value="ABC_tran"/>
    <property type="match status" value="1"/>
</dbReference>
<dbReference type="InterPro" id="IPR027417">
    <property type="entry name" value="P-loop_NTPase"/>
</dbReference>
<dbReference type="SMART" id="SM00382">
    <property type="entry name" value="AAA"/>
    <property type="match status" value="1"/>
</dbReference>
<dbReference type="PROSITE" id="PS00211">
    <property type="entry name" value="ABC_TRANSPORTER_1"/>
    <property type="match status" value="1"/>
</dbReference>
<evidence type="ECO:0000256" key="3">
    <source>
        <dbReference type="ARBA" id="ARBA00022840"/>
    </source>
</evidence>
<dbReference type="PANTHER" id="PTHR42788">
    <property type="entry name" value="TAURINE IMPORT ATP-BINDING PROTEIN-RELATED"/>
    <property type="match status" value="1"/>
</dbReference>
<evidence type="ECO:0000256" key="1">
    <source>
        <dbReference type="ARBA" id="ARBA00022448"/>
    </source>
</evidence>
<dbReference type="AlphaFoldDB" id="A0A9X3RY36"/>
<feature type="domain" description="ABC transporter" evidence="4">
    <location>
        <begin position="16"/>
        <end position="258"/>
    </location>
</feature>
<evidence type="ECO:0000259" key="4">
    <source>
        <dbReference type="PROSITE" id="PS50893"/>
    </source>
</evidence>
<protein>
    <submittedName>
        <fullName evidence="5">ABC transporter ATP-binding protein</fullName>
    </submittedName>
</protein>
<organism evidence="5 6">
    <name type="scientific">Solirubrobacter ginsenosidimutans</name>
    <dbReference type="NCBI Taxonomy" id="490573"/>
    <lineage>
        <taxon>Bacteria</taxon>
        <taxon>Bacillati</taxon>
        <taxon>Actinomycetota</taxon>
        <taxon>Thermoleophilia</taxon>
        <taxon>Solirubrobacterales</taxon>
        <taxon>Solirubrobacteraceae</taxon>
        <taxon>Solirubrobacter</taxon>
    </lineage>
</organism>
<dbReference type="RefSeq" id="WP_270037917.1">
    <property type="nucleotide sequence ID" value="NZ_JAPDOD010000002.1"/>
</dbReference>
<dbReference type="CDD" id="cd03293">
    <property type="entry name" value="ABC_NrtD_SsuB_transporters"/>
    <property type="match status" value="1"/>
</dbReference>
<dbReference type="PROSITE" id="PS50893">
    <property type="entry name" value="ABC_TRANSPORTER_2"/>
    <property type="match status" value="1"/>
</dbReference>
<comment type="caution">
    <text evidence="5">The sequence shown here is derived from an EMBL/GenBank/DDBJ whole genome shotgun (WGS) entry which is preliminary data.</text>
</comment>
<dbReference type="InterPro" id="IPR003439">
    <property type="entry name" value="ABC_transporter-like_ATP-bd"/>
</dbReference>
<dbReference type="PANTHER" id="PTHR42788:SF13">
    <property type="entry name" value="ALIPHATIC SULFONATES IMPORT ATP-BINDING PROTEIN SSUB"/>
    <property type="match status" value="1"/>
</dbReference>
<keyword evidence="2" id="KW-0547">Nucleotide-binding</keyword>
<proteinExistence type="predicted"/>
<dbReference type="GO" id="GO:0005524">
    <property type="term" value="F:ATP binding"/>
    <property type="evidence" value="ECO:0007669"/>
    <property type="project" value="UniProtKB-KW"/>
</dbReference>
<evidence type="ECO:0000313" key="6">
    <source>
        <dbReference type="Proteomes" id="UP001149140"/>
    </source>
</evidence>
<keyword evidence="1" id="KW-0813">Transport</keyword>
<dbReference type="Proteomes" id="UP001149140">
    <property type="component" value="Unassembled WGS sequence"/>
</dbReference>
<sequence>MSTSIDTGADPTTLGLEVQGVTHEFTRHGNTMTVCENIEFDVRPGEFLSIVGPSGCGKTTLLRIVGGLIKATSGTVMIGDEPVTGPGPDRGFVFQQDSLFPWRTLTANVRFGLEAQGARGMRGDLSRGEWRKESEARAQAAIELVGLKDFANHYPHELSGGMRQRANLARALAIGPRVLLMDEPFSALDAQTREIMQSELLRIWRQNATTVLFITHQIDEAVYLSDRVVVMSARPGRVRDVVDVDLPRPRDLHVKRTPEFVTYTDRIWRQIEQEARQAAMTSTSGG</sequence>
<dbReference type="InterPro" id="IPR003593">
    <property type="entry name" value="AAA+_ATPase"/>
</dbReference>
<accession>A0A9X3RY36</accession>
<dbReference type="InterPro" id="IPR017871">
    <property type="entry name" value="ABC_transporter-like_CS"/>
</dbReference>
<dbReference type="InterPro" id="IPR050166">
    <property type="entry name" value="ABC_transporter_ATP-bind"/>
</dbReference>